<keyword evidence="8 9" id="KW-0472">Membrane</keyword>
<dbReference type="GO" id="GO:0005886">
    <property type="term" value="C:plasma membrane"/>
    <property type="evidence" value="ECO:0007669"/>
    <property type="project" value="UniProtKB-SubCell"/>
</dbReference>
<keyword evidence="6 9" id="KW-0812">Transmembrane</keyword>
<dbReference type="PROSITE" id="PS50928">
    <property type="entry name" value="ABC_TM1"/>
    <property type="match status" value="1"/>
</dbReference>
<proteinExistence type="inferred from homology"/>
<evidence type="ECO:0000259" key="10">
    <source>
        <dbReference type="PROSITE" id="PS50928"/>
    </source>
</evidence>
<evidence type="ECO:0000313" key="11">
    <source>
        <dbReference type="EMBL" id="HEU97452.1"/>
    </source>
</evidence>
<dbReference type="SUPFAM" id="SSF161098">
    <property type="entry name" value="MetI-like"/>
    <property type="match status" value="1"/>
</dbReference>
<dbReference type="Proteomes" id="UP000885664">
    <property type="component" value="Unassembled WGS sequence"/>
</dbReference>
<organism evidence="11">
    <name type="scientific">Fervidicoccus fontis</name>
    <dbReference type="NCBI Taxonomy" id="683846"/>
    <lineage>
        <taxon>Archaea</taxon>
        <taxon>Thermoproteota</taxon>
        <taxon>Thermoprotei</taxon>
        <taxon>Fervidicoccales</taxon>
        <taxon>Fervidicoccaceae</taxon>
        <taxon>Fervidicoccus</taxon>
    </lineage>
</organism>
<dbReference type="PANTHER" id="PTHR30183:SF3">
    <property type="entry name" value="MOLYBDENUM TRANSPORT SYSTEM PERMEASE PROTEIN MODB"/>
    <property type="match status" value="1"/>
</dbReference>
<dbReference type="AlphaFoldDB" id="A0A7C2YL21"/>
<dbReference type="InterPro" id="IPR035906">
    <property type="entry name" value="MetI-like_sf"/>
</dbReference>
<keyword evidence="4" id="KW-1003">Cell membrane</keyword>
<name>A0A7C2YL21_9CREN</name>
<evidence type="ECO:0000256" key="8">
    <source>
        <dbReference type="ARBA" id="ARBA00023136"/>
    </source>
</evidence>
<dbReference type="Gene3D" id="1.10.3720.10">
    <property type="entry name" value="MetI-like"/>
    <property type="match status" value="1"/>
</dbReference>
<comment type="subcellular location">
    <subcellularLocation>
        <location evidence="1">Cell membrane</location>
        <topology evidence="1">Multi-pass membrane protein</topology>
    </subcellularLocation>
</comment>
<evidence type="ECO:0000256" key="3">
    <source>
        <dbReference type="ARBA" id="ARBA00022448"/>
    </source>
</evidence>
<dbReference type="EMBL" id="DSFE01000033">
    <property type="protein sequence ID" value="HEU97452.1"/>
    <property type="molecule type" value="Genomic_DNA"/>
</dbReference>
<comment type="similarity">
    <text evidence="2">Belongs to the binding-protein-dependent transport system permease family.</text>
</comment>
<feature type="transmembrane region" description="Helical" evidence="9">
    <location>
        <begin position="116"/>
        <end position="135"/>
    </location>
</feature>
<accession>A0A7C2YL21</accession>
<gene>
    <name evidence="11" type="ORF">ENO36_01155</name>
</gene>
<feature type="transmembrane region" description="Helical" evidence="9">
    <location>
        <begin position="83"/>
        <end position="104"/>
    </location>
</feature>
<dbReference type="GO" id="GO:0055085">
    <property type="term" value="P:transmembrane transport"/>
    <property type="evidence" value="ECO:0007669"/>
    <property type="project" value="InterPro"/>
</dbReference>
<evidence type="ECO:0000256" key="7">
    <source>
        <dbReference type="ARBA" id="ARBA00022989"/>
    </source>
</evidence>
<evidence type="ECO:0000256" key="1">
    <source>
        <dbReference type="ARBA" id="ARBA00004651"/>
    </source>
</evidence>
<reference evidence="11" key="1">
    <citation type="journal article" date="2020" name="mSystems">
        <title>Genome- and Community-Level Interaction Insights into Carbon Utilization and Element Cycling Functions of Hydrothermarchaeota in Hydrothermal Sediment.</title>
        <authorList>
            <person name="Zhou Z."/>
            <person name="Liu Y."/>
            <person name="Xu W."/>
            <person name="Pan J."/>
            <person name="Luo Z.H."/>
            <person name="Li M."/>
        </authorList>
    </citation>
    <scope>NUCLEOTIDE SEQUENCE [LARGE SCALE GENOMIC DNA]</scope>
    <source>
        <strain evidence="11">SpSt-1259</strain>
    </source>
</reference>
<evidence type="ECO:0000256" key="5">
    <source>
        <dbReference type="ARBA" id="ARBA00022505"/>
    </source>
</evidence>
<sequence>MRLRVYAIAFLFFAIAAAFLGSILRTVEPSSLLSALASHTFLSALFLSLVAAFAGSLISFLPSLLTGYFLARFDFFGKSVLQVLVILPYSVTPVAVGSLVLLFLASDGLGKTLDAALGLLFTIKGATLVQGILSYS</sequence>
<feature type="transmembrane region" description="Helical" evidence="9">
    <location>
        <begin position="41"/>
        <end position="71"/>
    </location>
</feature>
<feature type="non-terminal residue" evidence="11">
    <location>
        <position position="136"/>
    </location>
</feature>
<dbReference type="InterPro" id="IPR000515">
    <property type="entry name" value="MetI-like"/>
</dbReference>
<keyword evidence="3" id="KW-0813">Transport</keyword>
<evidence type="ECO:0000256" key="2">
    <source>
        <dbReference type="ARBA" id="ARBA00009306"/>
    </source>
</evidence>
<keyword evidence="5" id="KW-0500">Molybdenum</keyword>
<evidence type="ECO:0000256" key="4">
    <source>
        <dbReference type="ARBA" id="ARBA00022475"/>
    </source>
</evidence>
<comment type="caution">
    <text evidence="11">The sequence shown here is derived from an EMBL/GenBank/DDBJ whole genome shotgun (WGS) entry which is preliminary data.</text>
</comment>
<feature type="domain" description="ABC transmembrane type-1" evidence="10">
    <location>
        <begin position="45"/>
        <end position="136"/>
    </location>
</feature>
<evidence type="ECO:0000256" key="9">
    <source>
        <dbReference type="SAM" id="Phobius"/>
    </source>
</evidence>
<evidence type="ECO:0000256" key="6">
    <source>
        <dbReference type="ARBA" id="ARBA00022692"/>
    </source>
</evidence>
<dbReference type="PANTHER" id="PTHR30183">
    <property type="entry name" value="MOLYBDENUM TRANSPORT SYSTEM PERMEASE PROTEIN MODB"/>
    <property type="match status" value="1"/>
</dbReference>
<protein>
    <recommendedName>
        <fullName evidence="10">ABC transmembrane type-1 domain-containing protein</fullName>
    </recommendedName>
</protein>
<keyword evidence="7 9" id="KW-1133">Transmembrane helix</keyword>